<organism evidence="2 3">
    <name type="scientific">Lentinus tigrinus ALCF2SS1-6</name>
    <dbReference type="NCBI Taxonomy" id="1328759"/>
    <lineage>
        <taxon>Eukaryota</taxon>
        <taxon>Fungi</taxon>
        <taxon>Dikarya</taxon>
        <taxon>Basidiomycota</taxon>
        <taxon>Agaricomycotina</taxon>
        <taxon>Agaricomycetes</taxon>
        <taxon>Polyporales</taxon>
        <taxon>Polyporaceae</taxon>
        <taxon>Lentinus</taxon>
    </lineage>
</organism>
<feature type="region of interest" description="Disordered" evidence="1">
    <location>
        <begin position="408"/>
        <end position="430"/>
    </location>
</feature>
<sequence>MEVDEEGEEDEADGDLGLGVAEDEWSEEDDYEEGADDFEQEDGWEPAPRSEPHRTIQAEEAGAHEESNEADAVHRPQREAQQRVHAHLRAKTVSIPFGGQAGIPVNGNRTQSDYQRYAAATAAADNPYHPFISKLDWQVARWSKMRGPGSTAVTELLEIEDLVRLLGLSFKNVRELNEIIDSDLSSGRPRFIRREIIVAGEAYEVFYRDVIACIRALYGDPEFAGILVFTPERHYADDDQTVRVYFDMHTGRWWWATQEELEKRKTGATVVPIIISSDKTQLTVFGSKTAYPVYMTIGNLPKDVRRKPARRGQILLAYLPSSRLDHITSKAARRRIHANLFHTCMSMILKPLRQAGIHGIGMVSGDGVERRCHPIFAMYIGDYPEQLLVTCCKTGTCPKCNIPRADIGQTTDPERPLRDPQKTREALRKADESATAFARACREIGIKPLSEPFWRHLPFVHVYRSITPDILHQLYQGVVKHLLAWLKDAYGAEELDTRCRRLPPNHQIRLFLKGITTLQRVTGKEHGDICRFMLALVIGLPLRNGMSSTRLVRAVCALLDFLYLARYPAHTSDTLTSLCSSLAQFHANKEIFVDLGIRLHFKLPKLHSLDHYPLSIELFGTTDNYDTQYTERLHIDFAKDAYRATNHRDEFPQMTLWLERREKIQRHEAYIAWHLRQYSSPSLPAASSPRHADIDLPVPSFTRIKMTKNPSVKALRFDAAVNDYGATWIRDALARYIVGYRNPLLAPDEVEREALTISYRFSTLPVFHKIRFVLEDAQQLGIMEAVHDAAHARPARHDCYRRPVPAHFDTVLVNDGTGGPSGVQGYHVGRMRLVFKLSEAAHKQLIPDVIDPGPLAYVEWFTPFAQPDPIHGLYKVSRERDRQRSLIASVIEVKNIRRSCHLFPAISRRDGVIPREWTSSTILDSCEDYWLNCFSDIHMYMTLF</sequence>
<dbReference type="OrthoDB" id="3252362at2759"/>
<dbReference type="AlphaFoldDB" id="A0A5C2RNZ3"/>
<keyword evidence="3" id="KW-1185">Reference proteome</keyword>
<accession>A0A5C2RNZ3</accession>
<evidence type="ECO:0000313" key="3">
    <source>
        <dbReference type="Proteomes" id="UP000313359"/>
    </source>
</evidence>
<reference evidence="2" key="1">
    <citation type="journal article" date="2018" name="Genome Biol. Evol.">
        <title>Genomics and development of Lentinus tigrinus, a white-rot wood-decaying mushroom with dimorphic fruiting bodies.</title>
        <authorList>
            <person name="Wu B."/>
            <person name="Xu Z."/>
            <person name="Knudson A."/>
            <person name="Carlson A."/>
            <person name="Chen N."/>
            <person name="Kovaka S."/>
            <person name="LaButti K."/>
            <person name="Lipzen A."/>
            <person name="Pennachio C."/>
            <person name="Riley R."/>
            <person name="Schakwitz W."/>
            <person name="Umezawa K."/>
            <person name="Ohm R.A."/>
            <person name="Grigoriev I.V."/>
            <person name="Nagy L.G."/>
            <person name="Gibbons J."/>
            <person name="Hibbett D."/>
        </authorList>
    </citation>
    <scope>NUCLEOTIDE SEQUENCE [LARGE SCALE GENOMIC DNA]</scope>
    <source>
        <strain evidence="2">ALCF2SS1-6</strain>
    </source>
</reference>
<gene>
    <name evidence="2" type="ORF">L227DRAFT_514522</name>
</gene>
<dbReference type="Proteomes" id="UP000313359">
    <property type="component" value="Unassembled WGS sequence"/>
</dbReference>
<feature type="compositionally biased region" description="Acidic residues" evidence="1">
    <location>
        <begin position="21"/>
        <end position="44"/>
    </location>
</feature>
<dbReference type="Pfam" id="PF18759">
    <property type="entry name" value="Plavaka"/>
    <property type="match status" value="1"/>
</dbReference>
<feature type="compositionally biased region" description="Basic and acidic residues" evidence="1">
    <location>
        <begin position="412"/>
        <end position="430"/>
    </location>
</feature>
<feature type="region of interest" description="Disordered" evidence="1">
    <location>
        <begin position="1"/>
        <end position="86"/>
    </location>
</feature>
<evidence type="ECO:0000256" key="1">
    <source>
        <dbReference type="SAM" id="MobiDB-lite"/>
    </source>
</evidence>
<dbReference type="InterPro" id="IPR041078">
    <property type="entry name" value="Plavaka"/>
</dbReference>
<feature type="compositionally biased region" description="Basic and acidic residues" evidence="1">
    <location>
        <begin position="48"/>
        <end position="82"/>
    </location>
</feature>
<name>A0A5C2RNZ3_9APHY</name>
<proteinExistence type="predicted"/>
<feature type="compositionally biased region" description="Acidic residues" evidence="1">
    <location>
        <begin position="1"/>
        <end position="14"/>
    </location>
</feature>
<evidence type="ECO:0000313" key="2">
    <source>
        <dbReference type="EMBL" id="RPD52639.1"/>
    </source>
</evidence>
<dbReference type="EMBL" id="ML122347">
    <property type="protein sequence ID" value="RPD52639.1"/>
    <property type="molecule type" value="Genomic_DNA"/>
</dbReference>
<protein>
    <submittedName>
        <fullName evidence="2">Uncharacterized protein</fullName>
    </submittedName>
</protein>